<dbReference type="Pfam" id="PF01342">
    <property type="entry name" value="SAND"/>
    <property type="match status" value="2"/>
</dbReference>
<dbReference type="InterPro" id="IPR000770">
    <property type="entry name" value="SAND_dom"/>
</dbReference>
<dbReference type="SMART" id="SM00249">
    <property type="entry name" value="PHD"/>
    <property type="match status" value="1"/>
</dbReference>
<dbReference type="InterPro" id="IPR001487">
    <property type="entry name" value="Bromodomain"/>
</dbReference>
<evidence type="ECO:0000259" key="11">
    <source>
        <dbReference type="PROSITE" id="PS50864"/>
    </source>
</evidence>
<evidence type="ECO:0000259" key="10">
    <source>
        <dbReference type="PROSITE" id="PS50016"/>
    </source>
</evidence>
<feature type="domain" description="SAND" evidence="11">
    <location>
        <begin position="843"/>
        <end position="924"/>
    </location>
</feature>
<dbReference type="GeneTree" id="ENSGT00940000155124"/>
<dbReference type="SUPFAM" id="SSF47370">
    <property type="entry name" value="Bromodomain"/>
    <property type="match status" value="1"/>
</dbReference>
<evidence type="ECO:0000256" key="2">
    <source>
        <dbReference type="ARBA" id="ARBA00022723"/>
    </source>
</evidence>
<dbReference type="Ensembl" id="ENSSHAT00000041202.1">
    <property type="protein sequence ID" value="ENSSHAP00000040082.1"/>
    <property type="gene ID" value="ENSSHAG00000029636.1"/>
</dbReference>
<feature type="domain" description="HSR" evidence="12">
    <location>
        <begin position="1"/>
        <end position="101"/>
    </location>
</feature>
<dbReference type="InterPro" id="IPR011011">
    <property type="entry name" value="Znf_FYVE_PHD"/>
</dbReference>
<dbReference type="InterPro" id="IPR004865">
    <property type="entry name" value="HSR_dom"/>
</dbReference>
<dbReference type="PROSITE" id="PS51414">
    <property type="entry name" value="HSR"/>
    <property type="match status" value="1"/>
</dbReference>
<dbReference type="GO" id="GO:0003677">
    <property type="term" value="F:DNA binding"/>
    <property type="evidence" value="ECO:0007669"/>
    <property type="project" value="InterPro"/>
</dbReference>
<dbReference type="Pfam" id="PF00628">
    <property type="entry name" value="PHD"/>
    <property type="match status" value="1"/>
</dbReference>
<feature type="compositionally biased region" description="Polar residues" evidence="8">
    <location>
        <begin position="300"/>
        <end position="315"/>
    </location>
</feature>
<keyword evidence="3 7" id="KW-0863">Zinc-finger</keyword>
<dbReference type="SMART" id="SM00297">
    <property type="entry name" value="BROMO"/>
    <property type="match status" value="1"/>
</dbReference>
<feature type="compositionally biased region" description="Low complexity" evidence="8">
    <location>
        <begin position="238"/>
        <end position="250"/>
    </location>
</feature>
<protein>
    <recommendedName>
        <fullName evidence="15">SP110 nuclear body protein</fullName>
    </recommendedName>
</protein>
<evidence type="ECO:0008006" key="15">
    <source>
        <dbReference type="Google" id="ProtNLM"/>
    </source>
</evidence>
<feature type="compositionally biased region" description="Polar residues" evidence="8">
    <location>
        <begin position="462"/>
        <end position="480"/>
    </location>
</feature>
<dbReference type="Proteomes" id="UP000007648">
    <property type="component" value="Unassembled WGS sequence"/>
</dbReference>
<dbReference type="InterPro" id="IPR043563">
    <property type="entry name" value="Sp110/Sp140/Sp140L-like"/>
</dbReference>
<reference evidence="13" key="3">
    <citation type="submission" date="2025-09" db="UniProtKB">
        <authorList>
            <consortium name="Ensembl"/>
        </authorList>
    </citation>
    <scope>IDENTIFICATION</scope>
</reference>
<dbReference type="PRINTS" id="PR00503">
    <property type="entry name" value="BROMODOMAIN"/>
</dbReference>
<dbReference type="SUPFAM" id="SSF63763">
    <property type="entry name" value="SAND domain-like"/>
    <property type="match status" value="2"/>
</dbReference>
<evidence type="ECO:0000256" key="7">
    <source>
        <dbReference type="PROSITE-ProRule" id="PRU00146"/>
    </source>
</evidence>
<feature type="region of interest" description="Disordered" evidence="8">
    <location>
        <begin position="236"/>
        <end position="279"/>
    </location>
</feature>
<evidence type="ECO:0000256" key="5">
    <source>
        <dbReference type="ARBA" id="ARBA00023117"/>
    </source>
</evidence>
<feature type="compositionally biased region" description="Basic and acidic residues" evidence="8">
    <location>
        <begin position="554"/>
        <end position="576"/>
    </location>
</feature>
<dbReference type="InterPro" id="IPR036427">
    <property type="entry name" value="Bromodomain-like_sf"/>
</dbReference>
<name>A0A7N4PNH0_SARHA</name>
<proteinExistence type="predicted"/>
<feature type="domain" description="PHD-type" evidence="10">
    <location>
        <begin position="945"/>
        <end position="992"/>
    </location>
</feature>
<dbReference type="Pfam" id="PF03172">
    <property type="entry name" value="HSR"/>
    <property type="match status" value="1"/>
</dbReference>
<feature type="region of interest" description="Disordered" evidence="8">
    <location>
        <begin position="167"/>
        <end position="197"/>
    </location>
</feature>
<dbReference type="SUPFAM" id="SSF57903">
    <property type="entry name" value="FYVE/PHD zinc finger"/>
    <property type="match status" value="1"/>
</dbReference>
<keyword evidence="4" id="KW-0862">Zinc</keyword>
<dbReference type="InParanoid" id="A0A7N4PNH0"/>
<dbReference type="PANTHER" id="PTHR46386:SF1">
    <property type="entry name" value="NUCLEAR BODY PROTEIN SP140-LIKE PROTEIN"/>
    <property type="match status" value="1"/>
</dbReference>
<dbReference type="GO" id="GO:0000981">
    <property type="term" value="F:DNA-binding transcription factor activity, RNA polymerase II-specific"/>
    <property type="evidence" value="ECO:0007669"/>
    <property type="project" value="TreeGrafter"/>
</dbReference>
<dbReference type="PROSITE" id="PS50014">
    <property type="entry name" value="BROMODOMAIN_2"/>
    <property type="match status" value="1"/>
</dbReference>
<evidence type="ECO:0000256" key="6">
    <source>
        <dbReference type="PROSITE-ProRule" id="PRU00035"/>
    </source>
</evidence>
<feature type="domain" description="SAND" evidence="11">
    <location>
        <begin position="681"/>
        <end position="762"/>
    </location>
</feature>
<feature type="compositionally biased region" description="Basic and acidic residues" evidence="8">
    <location>
        <begin position="525"/>
        <end position="547"/>
    </location>
</feature>
<dbReference type="CDD" id="cd15541">
    <property type="entry name" value="PHD_TIF1_like"/>
    <property type="match status" value="1"/>
</dbReference>
<evidence type="ECO:0000256" key="3">
    <source>
        <dbReference type="ARBA" id="ARBA00022771"/>
    </source>
</evidence>
<dbReference type="Gene3D" id="3.30.40.10">
    <property type="entry name" value="Zinc/RING finger domain, C3HC4 (zinc finger)"/>
    <property type="match status" value="1"/>
</dbReference>
<dbReference type="Gene3D" id="1.20.920.10">
    <property type="entry name" value="Bromodomain-like"/>
    <property type="match status" value="1"/>
</dbReference>
<dbReference type="AlphaFoldDB" id="A0A7N4PNH0"/>
<evidence type="ECO:0000259" key="12">
    <source>
        <dbReference type="PROSITE" id="PS51414"/>
    </source>
</evidence>
<feature type="compositionally biased region" description="Basic residues" evidence="8">
    <location>
        <begin position="806"/>
        <end position="817"/>
    </location>
</feature>
<feature type="region of interest" description="Disordered" evidence="8">
    <location>
        <begin position="758"/>
        <end position="818"/>
    </location>
</feature>
<keyword evidence="5 6" id="KW-0103">Bromodomain</keyword>
<dbReference type="InterPro" id="IPR019787">
    <property type="entry name" value="Znf_PHD-finger"/>
</dbReference>
<dbReference type="GO" id="GO:0005634">
    <property type="term" value="C:nucleus"/>
    <property type="evidence" value="ECO:0007669"/>
    <property type="project" value="InterPro"/>
</dbReference>
<evidence type="ECO:0000256" key="1">
    <source>
        <dbReference type="ARBA" id="ARBA00022553"/>
    </source>
</evidence>
<sequence>MVDNLFETFKKNKFKIITAINTPSPFLEVLQHYSLISEHTYHVALKEYQKSRCMYNVVYNILMHLEYSFSTKILEALFHPFNLQTYPQLKQIQHHFKDVTPAASALQGSRGPPVQWASTVRAPQNSVQVAPNGLTPQVSMGFPIQKSGLERTFAVRAANFAVKVTPDALAPQSSSGPPLQSSSFERTSAIRAPQSSVQVTPDRLIPQVIMGYPIQKCSLETTYAVRAANFAVKDALAPQGSSGPPVQSSSFERTSAIRAPQSSVQDRSPRGNLGSPLQNNNLEWTSAVTAPQSFVPVASEASTSQIGTGSSVQRTSLERASAVSPPPSSVKVTPHGSTPQGSMDPPVQRSNFERASGVRAPQSSVPVASEASTSQIGTGSSVQRTSLERASAVSPPPSSVKVTPHGSTPQGSMDPPVQRSNFERASGVRAPQSSVPGSPEGSTPQVSVGSPMQKSCFRGESAVTTPQSLVQDTSNNNEPSNVRRKKKWGGVRKVLQVRVTDTSDNKEPSSSGRKEKGRSAQKVHQVRDTDTSDNKEPSSSGRKEKGRSAQKVHQVRDTDTSDNKEPSSSGRKEKGRSAQKVHQVRDTDANNNNEPSNVRRRRTWGGIQKARQVRDTDANNNNEPSSVRRRRTWGGTQKVHQVRVTGASNNNKPSSVRRRRTWGGVQNVHQVRDTVFINIQDPKVNFHLPELPVTCGMIKGTLYKEKLEKGSSEKCIEMADGTWLTPRELEVKGGRERSKNWKKSIYCGGLTLSNLIQDKLLPCPPPTRHKRKKTLPEGEPNRQPEARKEILPSQPPSAQNEAPPQPKRRRLQRKMQVPKRTPLSPFYLSAVRSQVTTLDSRPKYRAQLQAREWLHVTCRVGKGRLYKKEFASAYRGKCIQTETGWYTPAEFLAKDPEFEIASWTHSIYCGRLSLQCLIENKILNLHESGCGCAICKEEDIFPENSNECFVCTDGGKLFCCDSCPRSFHGDCHIPAVSQENGAQWFCTFCIIRMNKEKRSSYNKSCQLESEALKHQMCFEQQVKCEYLLMKMYCCRESMLFATDPRNFTAYSKCVREPMWLDLIKKRLSDETYNTVEGFVLDMRLIFNNCKKFNKDNQFGHLGAKMKEKFEKDFKEVFNIEK</sequence>
<feature type="region of interest" description="Disordered" evidence="8">
    <location>
        <begin position="299"/>
        <end position="629"/>
    </location>
</feature>
<evidence type="ECO:0000313" key="14">
    <source>
        <dbReference type="Proteomes" id="UP000007648"/>
    </source>
</evidence>
<dbReference type="GO" id="GO:0008270">
    <property type="term" value="F:zinc ion binding"/>
    <property type="evidence" value="ECO:0007669"/>
    <property type="project" value="UniProtKB-KW"/>
</dbReference>
<dbReference type="FunCoup" id="A0A7N4PNH0">
    <property type="interactions" value="734"/>
</dbReference>
<feature type="compositionally biased region" description="Polar residues" evidence="8">
    <location>
        <begin position="361"/>
        <end position="385"/>
    </location>
</feature>
<feature type="domain" description="Bromo" evidence="9">
    <location>
        <begin position="1043"/>
        <end position="1100"/>
    </location>
</feature>
<keyword evidence="2" id="KW-0479">Metal-binding</keyword>
<keyword evidence="1" id="KW-0597">Phosphoprotein</keyword>
<feature type="compositionally biased region" description="Polar residues" evidence="8">
    <location>
        <begin position="431"/>
        <end position="453"/>
    </location>
</feature>
<reference evidence="13" key="2">
    <citation type="submission" date="2025-08" db="UniProtKB">
        <authorList>
            <consortium name="Ensembl"/>
        </authorList>
    </citation>
    <scope>IDENTIFICATION</scope>
</reference>
<dbReference type="InterPro" id="IPR013083">
    <property type="entry name" value="Znf_RING/FYVE/PHD"/>
</dbReference>
<keyword evidence="14" id="KW-1185">Reference proteome</keyword>
<dbReference type="PANTHER" id="PTHR46386">
    <property type="entry name" value="NUCLEAR BODY PROTEIN SP140"/>
    <property type="match status" value="1"/>
</dbReference>
<evidence type="ECO:0000313" key="13">
    <source>
        <dbReference type="Ensembl" id="ENSSHAP00000040082.1"/>
    </source>
</evidence>
<feature type="compositionally biased region" description="Basic and acidic residues" evidence="8">
    <location>
        <begin position="774"/>
        <end position="790"/>
    </location>
</feature>
<dbReference type="SMART" id="SM00258">
    <property type="entry name" value="SAND"/>
    <property type="match status" value="2"/>
</dbReference>
<evidence type="ECO:0000256" key="8">
    <source>
        <dbReference type="SAM" id="MobiDB-lite"/>
    </source>
</evidence>
<dbReference type="Gene3D" id="3.10.390.10">
    <property type="entry name" value="SAND domain-like"/>
    <property type="match status" value="2"/>
</dbReference>
<feature type="compositionally biased region" description="Basic and acidic residues" evidence="8">
    <location>
        <begin position="501"/>
        <end position="518"/>
    </location>
</feature>
<evidence type="ECO:0000259" key="9">
    <source>
        <dbReference type="PROSITE" id="PS50014"/>
    </source>
</evidence>
<feature type="compositionally biased region" description="Low complexity" evidence="8">
    <location>
        <begin position="168"/>
        <end position="183"/>
    </location>
</feature>
<accession>A0A7N4PNH0</accession>
<organism evidence="13 14">
    <name type="scientific">Sarcophilus harrisii</name>
    <name type="common">Tasmanian devil</name>
    <name type="synonym">Sarcophilus laniarius</name>
    <dbReference type="NCBI Taxonomy" id="9305"/>
    <lineage>
        <taxon>Eukaryota</taxon>
        <taxon>Metazoa</taxon>
        <taxon>Chordata</taxon>
        <taxon>Craniata</taxon>
        <taxon>Vertebrata</taxon>
        <taxon>Euteleostomi</taxon>
        <taxon>Mammalia</taxon>
        <taxon>Metatheria</taxon>
        <taxon>Dasyuromorphia</taxon>
        <taxon>Dasyuridae</taxon>
        <taxon>Sarcophilus</taxon>
    </lineage>
</organism>
<reference evidence="13 14" key="1">
    <citation type="journal article" date="2011" name="Proc. Natl. Acad. Sci. U.S.A.">
        <title>Genetic diversity and population structure of the endangered marsupial Sarcophilus harrisii (Tasmanian devil).</title>
        <authorList>
            <person name="Miller W."/>
            <person name="Hayes V.M."/>
            <person name="Ratan A."/>
            <person name="Petersen D.C."/>
            <person name="Wittekindt N.E."/>
            <person name="Miller J."/>
            <person name="Walenz B."/>
            <person name="Knight J."/>
            <person name="Qi J."/>
            <person name="Zhao F."/>
            <person name="Wang Q."/>
            <person name="Bedoya-Reina O.C."/>
            <person name="Katiyar N."/>
            <person name="Tomsho L.P."/>
            <person name="Kasson L.M."/>
            <person name="Hardie R.A."/>
            <person name="Woodbridge P."/>
            <person name="Tindall E.A."/>
            <person name="Bertelsen M.F."/>
            <person name="Dixon D."/>
            <person name="Pyecroft S."/>
            <person name="Helgen K.M."/>
            <person name="Lesk A.M."/>
            <person name="Pringle T.H."/>
            <person name="Patterson N."/>
            <person name="Zhang Y."/>
            <person name="Kreiss A."/>
            <person name="Woods G.M."/>
            <person name="Jones M.E."/>
            <person name="Schuster S.C."/>
        </authorList>
    </citation>
    <scope>NUCLEOTIDE SEQUENCE [LARGE SCALE GENOMIC DNA]</scope>
</reference>
<dbReference type="Pfam" id="PF00439">
    <property type="entry name" value="Bromodomain"/>
    <property type="match status" value="1"/>
</dbReference>
<dbReference type="PROSITE" id="PS50016">
    <property type="entry name" value="ZF_PHD_2"/>
    <property type="match status" value="1"/>
</dbReference>
<dbReference type="InterPro" id="IPR010919">
    <property type="entry name" value="SAND-like_dom_sf"/>
</dbReference>
<dbReference type="PROSITE" id="PS50864">
    <property type="entry name" value="SAND"/>
    <property type="match status" value="2"/>
</dbReference>
<evidence type="ECO:0000256" key="4">
    <source>
        <dbReference type="ARBA" id="ARBA00022833"/>
    </source>
</evidence>
<dbReference type="InterPro" id="IPR001965">
    <property type="entry name" value="Znf_PHD"/>
</dbReference>